<evidence type="ECO:0000313" key="1">
    <source>
        <dbReference type="EMBL" id="URD68141.1"/>
    </source>
</evidence>
<dbReference type="RefSeq" id="WP_027022626.1">
    <property type="nucleotide sequence ID" value="NZ_CP097501.1"/>
</dbReference>
<dbReference type="InterPro" id="IPR010982">
    <property type="entry name" value="Lambda_DNA-bd_dom_sf"/>
</dbReference>
<dbReference type="Proteomes" id="UP001056819">
    <property type="component" value="Chromosome"/>
</dbReference>
<dbReference type="EMBL" id="CP097501">
    <property type="protein sequence ID" value="URD68141.1"/>
    <property type="molecule type" value="Genomic_DNA"/>
</dbReference>
<reference evidence="1" key="1">
    <citation type="submission" date="2022-05" db="EMBL/GenBank/DDBJ databases">
        <title>Alysiella filiformis genome sequencing.</title>
        <authorList>
            <person name="Viehboeck T."/>
        </authorList>
    </citation>
    <scope>NUCLEOTIDE SEQUENCE</scope>
    <source>
        <strain evidence="1">DSM 2580</strain>
    </source>
</reference>
<organism evidence="1 2">
    <name type="scientific">Conchiformibius steedae DSM 2580</name>
    <dbReference type="NCBI Taxonomy" id="1121352"/>
    <lineage>
        <taxon>Bacteria</taxon>
        <taxon>Pseudomonadati</taxon>
        <taxon>Pseudomonadota</taxon>
        <taxon>Betaproteobacteria</taxon>
        <taxon>Neisseriales</taxon>
        <taxon>Neisseriaceae</taxon>
        <taxon>Conchiformibius</taxon>
    </lineage>
</organism>
<accession>A0AAE9HWZ8</accession>
<dbReference type="AlphaFoldDB" id="A0AAE9HWZ8"/>
<dbReference type="SUPFAM" id="SSF47413">
    <property type="entry name" value="lambda repressor-like DNA-binding domains"/>
    <property type="match status" value="1"/>
</dbReference>
<name>A0AAE9HWZ8_9NEIS</name>
<evidence type="ECO:0000313" key="2">
    <source>
        <dbReference type="Proteomes" id="UP001056819"/>
    </source>
</evidence>
<dbReference type="Gene3D" id="1.10.260.40">
    <property type="entry name" value="lambda repressor-like DNA-binding domains"/>
    <property type="match status" value="1"/>
</dbReference>
<sequence length="96" mass="11225">MSGRCGLLPDARREFAANLAELLAEKGWRNIHDKEMAQKIGEFCQVPVSGQTVHYWRKGSFLPRQDWFDRLADWLDCEPHDLLSPQYQSILQQRSH</sequence>
<dbReference type="GO" id="GO:0003677">
    <property type="term" value="F:DNA binding"/>
    <property type="evidence" value="ECO:0007669"/>
    <property type="project" value="InterPro"/>
</dbReference>
<protein>
    <submittedName>
        <fullName evidence="1">Helix-turn-helix domain-containing protein</fullName>
    </submittedName>
</protein>
<proteinExistence type="predicted"/>
<gene>
    <name evidence="1" type="ORF">LNQ82_02960</name>
</gene>